<evidence type="ECO:0008006" key="2">
    <source>
        <dbReference type="Google" id="ProtNLM"/>
    </source>
</evidence>
<gene>
    <name evidence="1" type="ORF">METZ01_LOCUS444865</name>
</gene>
<name>A0A382Z949_9ZZZZ</name>
<sequence length="115" mass="13852">EVIKKYRDQDGSWTNYYKRDRDGKWTSYYENGQIKKEGIYKDGWKDGIWIEWHDNGQKKVECRHKGTMIDPELERSVHNGKFTMWTQDGKIKKQGNYIDGIKDWENVYIESNNNP</sequence>
<proteinExistence type="predicted"/>
<dbReference type="InterPro" id="IPR011652">
    <property type="entry name" value="MORN_2"/>
</dbReference>
<dbReference type="EMBL" id="UINC01182022">
    <property type="protein sequence ID" value="SVD92011.1"/>
    <property type="molecule type" value="Genomic_DNA"/>
</dbReference>
<evidence type="ECO:0000313" key="1">
    <source>
        <dbReference type="EMBL" id="SVD92011.1"/>
    </source>
</evidence>
<dbReference type="Gene3D" id="3.90.930.1">
    <property type="match status" value="1"/>
</dbReference>
<reference evidence="1" key="1">
    <citation type="submission" date="2018-05" db="EMBL/GenBank/DDBJ databases">
        <authorList>
            <person name="Lanie J.A."/>
            <person name="Ng W.-L."/>
            <person name="Kazmierczak K.M."/>
            <person name="Andrzejewski T.M."/>
            <person name="Davidsen T.M."/>
            <person name="Wayne K.J."/>
            <person name="Tettelin H."/>
            <person name="Glass J.I."/>
            <person name="Rusch D."/>
            <person name="Podicherti R."/>
            <person name="Tsui H.-C.T."/>
            <person name="Winkler M.E."/>
        </authorList>
    </citation>
    <scope>NUCLEOTIDE SEQUENCE</scope>
</reference>
<dbReference type="SUPFAM" id="SSF82185">
    <property type="entry name" value="Histone H3 K4-specific methyltransferase SET7/9 N-terminal domain"/>
    <property type="match status" value="1"/>
</dbReference>
<accession>A0A382Z949</accession>
<organism evidence="1">
    <name type="scientific">marine metagenome</name>
    <dbReference type="NCBI Taxonomy" id="408172"/>
    <lineage>
        <taxon>unclassified sequences</taxon>
        <taxon>metagenomes</taxon>
        <taxon>ecological metagenomes</taxon>
    </lineage>
</organism>
<dbReference type="AlphaFoldDB" id="A0A382Z949"/>
<feature type="non-terminal residue" evidence="1">
    <location>
        <position position="1"/>
    </location>
</feature>
<dbReference type="Pfam" id="PF07661">
    <property type="entry name" value="MORN_2"/>
    <property type="match status" value="3"/>
</dbReference>
<protein>
    <recommendedName>
        <fullName evidence="2">Toxin-antitoxin system YwqK family antitoxin</fullName>
    </recommendedName>
</protein>